<protein>
    <recommendedName>
        <fullName evidence="5">Pheromone alpha factor receptor</fullName>
    </recommendedName>
</protein>
<feature type="transmembrane region" description="Helical" evidence="2">
    <location>
        <begin position="157"/>
        <end position="178"/>
    </location>
</feature>
<keyword evidence="4" id="KW-1185">Reference proteome</keyword>
<dbReference type="GO" id="GO:0000750">
    <property type="term" value="P:pheromone-dependent signal transduction involved in conjugation with cellular fusion"/>
    <property type="evidence" value="ECO:0007669"/>
    <property type="project" value="TreeGrafter"/>
</dbReference>
<keyword evidence="2" id="KW-0472">Membrane</keyword>
<dbReference type="Pfam" id="PF02116">
    <property type="entry name" value="STE2"/>
    <property type="match status" value="1"/>
</dbReference>
<evidence type="ECO:0000256" key="2">
    <source>
        <dbReference type="SAM" id="Phobius"/>
    </source>
</evidence>
<accession>A0A4S2MY79</accession>
<feature type="transmembrane region" description="Helical" evidence="2">
    <location>
        <begin position="76"/>
        <end position="96"/>
    </location>
</feature>
<evidence type="ECO:0008006" key="5">
    <source>
        <dbReference type="Google" id="ProtNLM"/>
    </source>
</evidence>
<dbReference type="PANTHER" id="PTHR28009">
    <property type="entry name" value="PHEROMONE ALPHA FACTOR RECEPTOR"/>
    <property type="match status" value="1"/>
</dbReference>
<dbReference type="PRINTS" id="PR00250">
    <property type="entry name" value="GPCRSTE2"/>
</dbReference>
<proteinExistence type="predicted"/>
<dbReference type="InParanoid" id="A0A4S2MY79"/>
<gene>
    <name evidence="3" type="ORF">EX30DRAFT_363691</name>
</gene>
<feature type="region of interest" description="Disordered" evidence="1">
    <location>
        <begin position="310"/>
        <end position="354"/>
    </location>
</feature>
<feature type="transmembrane region" description="Helical" evidence="2">
    <location>
        <begin position="198"/>
        <end position="216"/>
    </location>
</feature>
<dbReference type="STRING" id="341454.A0A4S2MY79"/>
<dbReference type="GO" id="GO:0038038">
    <property type="term" value="C:G protein-coupled receptor homodimeric complex"/>
    <property type="evidence" value="ECO:0007669"/>
    <property type="project" value="TreeGrafter"/>
</dbReference>
<dbReference type="Gene3D" id="1.10.287.920">
    <property type="entry name" value="Pheromone alpha factor receptor"/>
    <property type="match status" value="1"/>
</dbReference>
<feature type="transmembrane region" description="Helical" evidence="2">
    <location>
        <begin position="236"/>
        <end position="258"/>
    </location>
</feature>
<feature type="transmembrane region" description="Helical" evidence="2">
    <location>
        <begin position="123"/>
        <end position="145"/>
    </location>
</feature>
<keyword evidence="2" id="KW-0812">Transmembrane</keyword>
<evidence type="ECO:0000256" key="1">
    <source>
        <dbReference type="SAM" id="MobiDB-lite"/>
    </source>
</evidence>
<feature type="compositionally biased region" description="Polar residues" evidence="1">
    <location>
        <begin position="310"/>
        <end position="323"/>
    </location>
</feature>
<sequence>MEAFNSTNFNPHTQPLVLTYPDGSVTTFGADEITYELQYGIRITAIFASQIGACGVLAVLMYILGRTQGRQLPLRLLNLLALTLVIVRSCLQISYWTGEYTDFYNYFAYDNTDVPDSERAKSVAAAVLAGLLQLTVLVSLILQLRAIFITPGFWKEFITTFNIGMSALSLGFFFTAVYENSRAIIRDEGYLRDWKHDTAQIIFTMCICAFSFTLFWKLAASIRKRAILNVRQFGPLQILCIGSFQTMLIPAIFCILESTTSFEGLGSLTSTLTAMSLPFSSIWAALDTMAQEAAAVSKWGIMPESLNAVSTGARTQSDSDPSNRFTHKSTFSSSSRARSETVGSEQSDDSEKGY</sequence>
<feature type="transmembrane region" description="Helical" evidence="2">
    <location>
        <begin position="39"/>
        <end position="64"/>
    </location>
</feature>
<feature type="compositionally biased region" description="Low complexity" evidence="1">
    <location>
        <begin position="328"/>
        <end position="344"/>
    </location>
</feature>
<dbReference type="InterPro" id="IPR000366">
    <property type="entry name" value="GPCR_STE2"/>
</dbReference>
<dbReference type="AlphaFoldDB" id="A0A4S2MY79"/>
<dbReference type="FunCoup" id="A0A4S2MY79">
    <property type="interactions" value="71"/>
</dbReference>
<dbReference type="EMBL" id="ML220118">
    <property type="protein sequence ID" value="TGZ81702.1"/>
    <property type="molecule type" value="Genomic_DNA"/>
</dbReference>
<dbReference type="GO" id="GO:0004932">
    <property type="term" value="F:mating-type factor pheromone receptor activity"/>
    <property type="evidence" value="ECO:0007669"/>
    <property type="project" value="InterPro"/>
</dbReference>
<reference evidence="3 4" key="1">
    <citation type="submission" date="2019-04" db="EMBL/GenBank/DDBJ databases">
        <title>Comparative genomics and transcriptomics to analyze fruiting body development in filamentous ascomycetes.</title>
        <authorList>
            <consortium name="DOE Joint Genome Institute"/>
            <person name="Lutkenhaus R."/>
            <person name="Traeger S."/>
            <person name="Breuer J."/>
            <person name="Kuo A."/>
            <person name="Lipzen A."/>
            <person name="Pangilinan J."/>
            <person name="Dilworth D."/>
            <person name="Sandor L."/>
            <person name="Poggeler S."/>
            <person name="Barry K."/>
            <person name="Grigoriev I.V."/>
            <person name="Nowrousian M."/>
        </authorList>
    </citation>
    <scope>NUCLEOTIDE SEQUENCE [LARGE SCALE GENOMIC DNA]</scope>
    <source>
        <strain evidence="3 4">CBS 389.68</strain>
    </source>
</reference>
<dbReference type="InterPro" id="IPR027458">
    <property type="entry name" value="STE2_TM1-TM2_sf"/>
</dbReference>
<evidence type="ECO:0000313" key="4">
    <source>
        <dbReference type="Proteomes" id="UP000298138"/>
    </source>
</evidence>
<dbReference type="Proteomes" id="UP000298138">
    <property type="component" value="Unassembled WGS sequence"/>
</dbReference>
<dbReference type="PANTHER" id="PTHR28009:SF1">
    <property type="entry name" value="PHEROMONE ALPHA FACTOR RECEPTOR"/>
    <property type="match status" value="1"/>
</dbReference>
<name>A0A4S2MY79_9PEZI</name>
<keyword evidence="2" id="KW-1133">Transmembrane helix</keyword>
<organism evidence="3 4">
    <name type="scientific">Ascodesmis nigricans</name>
    <dbReference type="NCBI Taxonomy" id="341454"/>
    <lineage>
        <taxon>Eukaryota</taxon>
        <taxon>Fungi</taxon>
        <taxon>Dikarya</taxon>
        <taxon>Ascomycota</taxon>
        <taxon>Pezizomycotina</taxon>
        <taxon>Pezizomycetes</taxon>
        <taxon>Pezizales</taxon>
        <taxon>Ascodesmidaceae</taxon>
        <taxon>Ascodesmis</taxon>
    </lineage>
</organism>
<evidence type="ECO:0000313" key="3">
    <source>
        <dbReference type="EMBL" id="TGZ81702.1"/>
    </source>
</evidence>
<dbReference type="OrthoDB" id="5402633at2759"/>